<feature type="region of interest" description="Disordered" evidence="1">
    <location>
        <begin position="1"/>
        <end position="25"/>
    </location>
</feature>
<dbReference type="AlphaFoldDB" id="A0A382AL40"/>
<evidence type="ECO:0000256" key="1">
    <source>
        <dbReference type="SAM" id="MobiDB-lite"/>
    </source>
</evidence>
<proteinExistence type="predicted"/>
<reference evidence="2" key="1">
    <citation type="submission" date="2018-05" db="EMBL/GenBank/DDBJ databases">
        <authorList>
            <person name="Lanie J.A."/>
            <person name="Ng W.-L."/>
            <person name="Kazmierczak K.M."/>
            <person name="Andrzejewski T.M."/>
            <person name="Davidsen T.M."/>
            <person name="Wayne K.J."/>
            <person name="Tettelin H."/>
            <person name="Glass J.I."/>
            <person name="Rusch D."/>
            <person name="Podicherti R."/>
            <person name="Tsui H.-C.T."/>
            <person name="Winkler M.E."/>
        </authorList>
    </citation>
    <scope>NUCLEOTIDE SEQUENCE</scope>
</reference>
<feature type="non-terminal residue" evidence="2">
    <location>
        <position position="25"/>
    </location>
</feature>
<evidence type="ECO:0000313" key="2">
    <source>
        <dbReference type="EMBL" id="SVB01852.1"/>
    </source>
</evidence>
<name>A0A382AL40_9ZZZZ</name>
<sequence>MAPNDPPRDNDPVSPMKIFAGGALY</sequence>
<gene>
    <name evidence="2" type="ORF">METZ01_LOCUS154706</name>
</gene>
<accession>A0A382AL40</accession>
<dbReference type="EMBL" id="UINC01025725">
    <property type="protein sequence ID" value="SVB01852.1"/>
    <property type="molecule type" value="Genomic_DNA"/>
</dbReference>
<organism evidence="2">
    <name type="scientific">marine metagenome</name>
    <dbReference type="NCBI Taxonomy" id="408172"/>
    <lineage>
        <taxon>unclassified sequences</taxon>
        <taxon>metagenomes</taxon>
        <taxon>ecological metagenomes</taxon>
    </lineage>
</organism>
<feature type="compositionally biased region" description="Basic and acidic residues" evidence="1">
    <location>
        <begin position="1"/>
        <end position="11"/>
    </location>
</feature>
<protein>
    <submittedName>
        <fullName evidence="2">Uncharacterized protein</fullName>
    </submittedName>
</protein>